<evidence type="ECO:0000256" key="3">
    <source>
        <dbReference type="ARBA" id="ARBA00023125"/>
    </source>
</evidence>
<dbReference type="Proteomes" id="UP001175271">
    <property type="component" value="Unassembled WGS sequence"/>
</dbReference>
<dbReference type="Pfam" id="PF07528">
    <property type="entry name" value="DZF_N"/>
    <property type="match status" value="1"/>
</dbReference>
<dbReference type="InterPro" id="IPR052134">
    <property type="entry name" value="ILF2"/>
</dbReference>
<dbReference type="EMBL" id="JAUCMV010000003">
    <property type="protein sequence ID" value="KAK0413771.1"/>
    <property type="molecule type" value="Genomic_DNA"/>
</dbReference>
<dbReference type="SMART" id="SM00572">
    <property type="entry name" value="DZF"/>
    <property type="match status" value="1"/>
</dbReference>
<dbReference type="PROSITE" id="PS50152">
    <property type="entry name" value="25A_SYNTH_3"/>
    <property type="match status" value="1"/>
</dbReference>
<dbReference type="Pfam" id="PF20965">
    <property type="entry name" value="DZF_C"/>
    <property type="match status" value="1"/>
</dbReference>
<dbReference type="PANTHER" id="PTHR46447">
    <property type="entry name" value="INTERLEUKIN ENHANCER-BINDING FACTOR"/>
    <property type="match status" value="1"/>
</dbReference>
<dbReference type="SUPFAM" id="SSF81301">
    <property type="entry name" value="Nucleotidyltransferase"/>
    <property type="match status" value="1"/>
</dbReference>
<keyword evidence="6" id="KW-0539">Nucleus</keyword>
<keyword evidence="4" id="KW-0010">Activator</keyword>
<name>A0AA39HYP6_9BILA</name>
<keyword evidence="3" id="KW-0238">DNA-binding</keyword>
<dbReference type="Gene3D" id="3.30.460.10">
    <property type="entry name" value="Beta Polymerase, domain 2"/>
    <property type="match status" value="1"/>
</dbReference>
<proteinExistence type="predicted"/>
<evidence type="ECO:0000256" key="6">
    <source>
        <dbReference type="ARBA" id="ARBA00023242"/>
    </source>
</evidence>
<dbReference type="AlphaFoldDB" id="A0AA39HYP6"/>
<dbReference type="InterPro" id="IPR049402">
    <property type="entry name" value="DZF_dom_C"/>
</dbReference>
<reference evidence="8" key="1">
    <citation type="submission" date="2023-06" db="EMBL/GenBank/DDBJ databases">
        <title>Genomic analysis of the entomopathogenic nematode Steinernema hermaphroditum.</title>
        <authorList>
            <person name="Schwarz E.M."/>
            <person name="Heppert J.K."/>
            <person name="Baniya A."/>
            <person name="Schwartz H.T."/>
            <person name="Tan C.-H."/>
            <person name="Antoshechkin I."/>
            <person name="Sternberg P.W."/>
            <person name="Goodrich-Blair H."/>
            <person name="Dillman A.R."/>
        </authorList>
    </citation>
    <scope>NUCLEOTIDE SEQUENCE</scope>
    <source>
        <strain evidence="8">PS9179</strain>
        <tissue evidence="8">Whole animal</tissue>
    </source>
</reference>
<comment type="subcellular location">
    <subcellularLocation>
        <location evidence="1">Nucleus</location>
    </subcellularLocation>
</comment>
<keyword evidence="9" id="KW-1185">Reference proteome</keyword>
<evidence type="ECO:0000259" key="7">
    <source>
        <dbReference type="PROSITE" id="PS51703"/>
    </source>
</evidence>
<dbReference type="InterPro" id="IPR049401">
    <property type="entry name" value="DZF_dom_N"/>
</dbReference>
<dbReference type="GO" id="GO:0003677">
    <property type="term" value="F:DNA binding"/>
    <property type="evidence" value="ECO:0007669"/>
    <property type="project" value="UniProtKB-KW"/>
</dbReference>
<accession>A0AA39HYP6</accession>
<evidence type="ECO:0000256" key="4">
    <source>
        <dbReference type="ARBA" id="ARBA00023159"/>
    </source>
</evidence>
<sequence length="345" mass="38143">MATNGNANVFYRPVPFDSVSCGPSAFPVISEVDDFALSKLLVDRGAKLIPSEVDKRPLNCAIELVTGVLNKLREGDAEMSDINVVGPFAKGTSLAIERSVDLVVTLKSLPTQDSMSTRGEKFCEVMKMNPACQFLIFEKQDNGFEVRDPTVNVSLRVMFTVPINLFREHKADVHVDKAILMEASKALRRTGWFISRSKRSALENFVRILLDVKRRFAGLQALQDWHLELYAYHSLSGMTANGQPISLAQAFKRFFQLFSAGALLPDAPTLADPVLTGPGSTKENLTCCYTLEQLDEICQAAQTICRLIMMGSFYEVLGVTPLAEGDARLFSQKAYNPEDDDSAKQ</sequence>
<gene>
    <name evidence="8" type="ORF">QR680_006982</name>
</gene>
<organism evidence="8 9">
    <name type="scientific">Steinernema hermaphroditum</name>
    <dbReference type="NCBI Taxonomy" id="289476"/>
    <lineage>
        <taxon>Eukaryota</taxon>
        <taxon>Metazoa</taxon>
        <taxon>Ecdysozoa</taxon>
        <taxon>Nematoda</taxon>
        <taxon>Chromadorea</taxon>
        <taxon>Rhabditida</taxon>
        <taxon>Tylenchina</taxon>
        <taxon>Panagrolaimomorpha</taxon>
        <taxon>Strongyloidoidea</taxon>
        <taxon>Steinernematidae</taxon>
        <taxon>Steinernema</taxon>
    </lineage>
</organism>
<evidence type="ECO:0000256" key="2">
    <source>
        <dbReference type="ARBA" id="ARBA00023015"/>
    </source>
</evidence>
<comment type="caution">
    <text evidence="8">The sequence shown here is derived from an EMBL/GenBank/DDBJ whole genome shotgun (WGS) entry which is preliminary data.</text>
</comment>
<dbReference type="InterPro" id="IPR043519">
    <property type="entry name" value="NT_sf"/>
</dbReference>
<dbReference type="GO" id="GO:0071013">
    <property type="term" value="C:catalytic step 2 spliceosome"/>
    <property type="evidence" value="ECO:0007669"/>
    <property type="project" value="TreeGrafter"/>
</dbReference>
<dbReference type="GO" id="GO:0045893">
    <property type="term" value="P:positive regulation of DNA-templated transcription"/>
    <property type="evidence" value="ECO:0007669"/>
    <property type="project" value="TreeGrafter"/>
</dbReference>
<dbReference type="GO" id="GO:0003725">
    <property type="term" value="F:double-stranded RNA binding"/>
    <property type="evidence" value="ECO:0007669"/>
    <property type="project" value="TreeGrafter"/>
</dbReference>
<feature type="domain" description="DZF" evidence="7">
    <location>
        <begin position="12"/>
        <end position="345"/>
    </location>
</feature>
<evidence type="ECO:0000256" key="1">
    <source>
        <dbReference type="ARBA" id="ARBA00004123"/>
    </source>
</evidence>
<dbReference type="PANTHER" id="PTHR46447:SF1">
    <property type="entry name" value="INTERLEUKIN ENHANCER-BINDING FACTOR 2"/>
    <property type="match status" value="1"/>
</dbReference>
<keyword evidence="2" id="KW-0805">Transcription regulation</keyword>
<evidence type="ECO:0000313" key="8">
    <source>
        <dbReference type="EMBL" id="KAK0413771.1"/>
    </source>
</evidence>
<dbReference type="PROSITE" id="PS51703">
    <property type="entry name" value="DZF"/>
    <property type="match status" value="1"/>
</dbReference>
<dbReference type="Gene3D" id="1.10.1410.40">
    <property type="match status" value="1"/>
</dbReference>
<keyword evidence="5" id="KW-0804">Transcription</keyword>
<dbReference type="InterPro" id="IPR006561">
    <property type="entry name" value="DZF_dom"/>
</dbReference>
<evidence type="ECO:0000256" key="5">
    <source>
        <dbReference type="ARBA" id="ARBA00023163"/>
    </source>
</evidence>
<protein>
    <recommendedName>
        <fullName evidence="7">DZF domain-containing protein</fullName>
    </recommendedName>
</protein>
<evidence type="ECO:0000313" key="9">
    <source>
        <dbReference type="Proteomes" id="UP001175271"/>
    </source>
</evidence>